<evidence type="ECO:0000313" key="1">
    <source>
        <dbReference type="EMBL" id="THZ75936.1"/>
    </source>
</evidence>
<dbReference type="PANTHER" id="PTHR38797">
    <property type="entry name" value="NUCLEAR PORE COMPLEX PROTEIN NUP85-RELATED"/>
    <property type="match status" value="1"/>
</dbReference>
<accession>A0A4V4KZ88</accession>
<dbReference type="Pfam" id="PF12311">
    <property type="entry name" value="DUF3632"/>
    <property type="match status" value="1"/>
</dbReference>
<comment type="caution">
    <text evidence="1">The sequence shown here is derived from an EMBL/GenBank/DDBJ whole genome shotgun (WGS) entry which is preliminary data.</text>
</comment>
<dbReference type="InterPro" id="IPR022085">
    <property type="entry name" value="OpdG"/>
</dbReference>
<dbReference type="PANTHER" id="PTHR38797:SF4">
    <property type="entry name" value="NUCLEAR PORE COMPLEX PROTEIN NUP85"/>
    <property type="match status" value="1"/>
</dbReference>
<protein>
    <submittedName>
        <fullName evidence="1">Uncharacterized protein</fullName>
    </submittedName>
</protein>
<reference evidence="1 2" key="1">
    <citation type="submission" date="2018-10" db="EMBL/GenBank/DDBJ databases">
        <title>Fifty Aureobasidium pullulans genomes reveal a recombining polyextremotolerant generalist.</title>
        <authorList>
            <person name="Gostincar C."/>
            <person name="Turk M."/>
            <person name="Zajc J."/>
            <person name="Gunde-Cimerman N."/>
        </authorList>
    </citation>
    <scope>NUCLEOTIDE SEQUENCE [LARGE SCALE GENOMIC DNA]</scope>
    <source>
        <strain evidence="1 2">EXF-3519</strain>
    </source>
</reference>
<dbReference type="AlphaFoldDB" id="A0A4V4KZ88"/>
<evidence type="ECO:0000313" key="2">
    <source>
        <dbReference type="Proteomes" id="UP000309734"/>
    </source>
</evidence>
<dbReference type="Proteomes" id="UP000309734">
    <property type="component" value="Unassembled WGS sequence"/>
</dbReference>
<sequence>MSFSLNAWFESEKTGQWGASPVHTNTLDVLFYRKISAEHAAERLLSDVNLRDSTQENAWGFWNLLFHAAASLPDHVDVLVQLILAIRQAEASPEGPNKLTQSLWSSWDDAHSFYYTWRTLDSSKSDLSSDNLTGADRWINFTSFSAKLVQQGDEMFMRECGIQAFFDIRDTLETTLFSHANTLLPHSITSAEECLTTDIEAAACWIIHGGSKLQSVSNESFGSGWSRGLSRKTEFWDGEPGFSTDRWHFWAQRLETLAKEEFMSERAKEPVTKAVKLIEEVARAPIWSIAKEPCAISDCK</sequence>
<dbReference type="InterPro" id="IPR053204">
    <property type="entry name" value="Oxopyrrolidines_Biosynth-assoc"/>
</dbReference>
<name>A0A4V4KZ88_AURPU</name>
<dbReference type="EMBL" id="QZBS01000048">
    <property type="protein sequence ID" value="THZ75936.1"/>
    <property type="molecule type" value="Genomic_DNA"/>
</dbReference>
<organism evidence="1 2">
    <name type="scientific">Aureobasidium pullulans</name>
    <name type="common">Black yeast</name>
    <name type="synonym">Pullularia pullulans</name>
    <dbReference type="NCBI Taxonomy" id="5580"/>
    <lineage>
        <taxon>Eukaryota</taxon>
        <taxon>Fungi</taxon>
        <taxon>Dikarya</taxon>
        <taxon>Ascomycota</taxon>
        <taxon>Pezizomycotina</taxon>
        <taxon>Dothideomycetes</taxon>
        <taxon>Dothideomycetidae</taxon>
        <taxon>Dothideales</taxon>
        <taxon>Saccotheciaceae</taxon>
        <taxon>Aureobasidium</taxon>
    </lineage>
</organism>
<proteinExistence type="predicted"/>
<gene>
    <name evidence="1" type="ORF">D6C85_02604</name>
</gene>